<name>A0A9P1GVN9_9PEZI</name>
<comment type="caution">
    <text evidence="2">The sequence shown here is derived from an EMBL/GenBank/DDBJ whole genome shotgun (WGS) entry which is preliminary data.</text>
</comment>
<accession>A0A9P1GVN9</accession>
<dbReference type="EMBL" id="CALLCH030000002">
    <property type="protein sequence ID" value="CAI4211506.1"/>
    <property type="molecule type" value="Genomic_DNA"/>
</dbReference>
<organism evidence="2 3">
    <name type="scientific">Parascedosporium putredinis</name>
    <dbReference type="NCBI Taxonomy" id="1442378"/>
    <lineage>
        <taxon>Eukaryota</taxon>
        <taxon>Fungi</taxon>
        <taxon>Dikarya</taxon>
        <taxon>Ascomycota</taxon>
        <taxon>Pezizomycotina</taxon>
        <taxon>Sordariomycetes</taxon>
        <taxon>Hypocreomycetidae</taxon>
        <taxon>Microascales</taxon>
        <taxon>Microascaceae</taxon>
        <taxon>Parascedosporium</taxon>
    </lineage>
</organism>
<protein>
    <submittedName>
        <fullName evidence="2">Uncharacterized protein</fullName>
    </submittedName>
</protein>
<proteinExistence type="predicted"/>
<evidence type="ECO:0000256" key="1">
    <source>
        <dbReference type="SAM" id="MobiDB-lite"/>
    </source>
</evidence>
<evidence type="ECO:0000313" key="2">
    <source>
        <dbReference type="EMBL" id="CAI4211506.1"/>
    </source>
</evidence>
<feature type="region of interest" description="Disordered" evidence="1">
    <location>
        <begin position="253"/>
        <end position="299"/>
    </location>
</feature>
<dbReference type="OrthoDB" id="5371646at2759"/>
<feature type="region of interest" description="Disordered" evidence="1">
    <location>
        <begin position="60"/>
        <end position="181"/>
    </location>
</feature>
<evidence type="ECO:0000313" key="3">
    <source>
        <dbReference type="Proteomes" id="UP000838763"/>
    </source>
</evidence>
<keyword evidence="3" id="KW-1185">Reference proteome</keyword>
<dbReference type="Proteomes" id="UP000838763">
    <property type="component" value="Unassembled WGS sequence"/>
</dbReference>
<feature type="compositionally biased region" description="Polar residues" evidence="1">
    <location>
        <begin position="258"/>
        <end position="274"/>
    </location>
</feature>
<sequence length="322" mass="35218">MGSPFTDEEKRFLLAEMIKVSKVDIHALVEFVKSNRVEQEWLKMQVPNAPTLTSANHLIEGHSTEPSMPTNSAMQPHRGSTPQHVLIKPRLTTANGTPSPSPSAASEPPTKKRRGRPPKVQSYDRLGPGRPRLLALAPQPPPSATAQQQAFAAVPQSIDNRSRRTASPAYTVSPGPNIENIAPSRGLKRSLPDHGEQTQPAHLHPRFIPPDESGLARQRANASGAPTPLHKGLQQYRNKRRLVLEANGLYGRTMIGKSASNPNTTNGRSFSSYSFPDHSTDSTRAEPAGRNEGDSCEDMTLNRRCNTAIDNESMIGWRQSEA</sequence>
<dbReference type="AlphaFoldDB" id="A0A9P1GVN9"/>
<gene>
    <name evidence="2" type="ORF">PPNO1_LOCUS1289</name>
</gene>
<reference evidence="2" key="1">
    <citation type="submission" date="2022-11" db="EMBL/GenBank/DDBJ databases">
        <authorList>
            <person name="Scott C."/>
            <person name="Bruce N."/>
        </authorList>
    </citation>
    <scope>NUCLEOTIDE SEQUENCE</scope>
</reference>
<feature type="compositionally biased region" description="Low complexity" evidence="1">
    <location>
        <begin position="144"/>
        <end position="156"/>
    </location>
</feature>
<feature type="compositionally biased region" description="Low complexity" evidence="1">
    <location>
        <begin position="92"/>
        <end position="108"/>
    </location>
</feature>
<feature type="compositionally biased region" description="Basic and acidic residues" evidence="1">
    <location>
        <begin position="278"/>
        <end position="293"/>
    </location>
</feature>
<feature type="compositionally biased region" description="Polar residues" evidence="1">
    <location>
        <begin position="64"/>
        <end position="83"/>
    </location>
</feature>